<protein>
    <submittedName>
        <fullName evidence="1">Histidine phosphatase family protein</fullName>
    </submittedName>
</protein>
<name>A0A5B8L317_9HYPH</name>
<dbReference type="InterPro" id="IPR013078">
    <property type="entry name" value="His_Pase_superF_clade-1"/>
</dbReference>
<gene>
    <name evidence="1" type="ORF">FQ775_17450</name>
</gene>
<dbReference type="KEGG" id="niy:FQ775_17450"/>
<evidence type="ECO:0000313" key="1">
    <source>
        <dbReference type="EMBL" id="QDZ02020.1"/>
    </source>
</evidence>
<proteinExistence type="predicted"/>
<dbReference type="PANTHER" id="PTHR47623:SF1">
    <property type="entry name" value="OS09G0287300 PROTEIN"/>
    <property type="match status" value="1"/>
</dbReference>
<dbReference type="CDD" id="cd07067">
    <property type="entry name" value="HP_PGM_like"/>
    <property type="match status" value="1"/>
</dbReference>
<keyword evidence="2" id="KW-1185">Reference proteome</keyword>
<dbReference type="AlphaFoldDB" id="A0A5B8L317"/>
<dbReference type="InterPro" id="IPR029033">
    <property type="entry name" value="His_PPase_superfam"/>
</dbReference>
<dbReference type="Proteomes" id="UP000321389">
    <property type="component" value="Chromosome"/>
</dbReference>
<dbReference type="SUPFAM" id="SSF53254">
    <property type="entry name" value="Phosphoglycerate mutase-like"/>
    <property type="match status" value="1"/>
</dbReference>
<dbReference type="PANTHER" id="PTHR47623">
    <property type="entry name" value="OS09G0287300 PROTEIN"/>
    <property type="match status" value="1"/>
</dbReference>
<dbReference type="RefSeq" id="WP_146300661.1">
    <property type="nucleotide sequence ID" value="NZ_CP042301.2"/>
</dbReference>
<organism evidence="1 2">
    <name type="scientific">Nitratireductor mangrovi</name>
    <dbReference type="NCBI Taxonomy" id="2599600"/>
    <lineage>
        <taxon>Bacteria</taxon>
        <taxon>Pseudomonadati</taxon>
        <taxon>Pseudomonadota</taxon>
        <taxon>Alphaproteobacteria</taxon>
        <taxon>Hyphomicrobiales</taxon>
        <taxon>Phyllobacteriaceae</taxon>
        <taxon>Nitratireductor</taxon>
    </lineage>
</organism>
<dbReference type="EMBL" id="CP042301">
    <property type="protein sequence ID" value="QDZ02020.1"/>
    <property type="molecule type" value="Genomic_DNA"/>
</dbReference>
<sequence length="170" mass="18617">MPELLLLRHAKSSWDDPTLADFDRPLAQRGRRAAHAMGKEILRRGWVPDLAIVSPALRTRQTWQLVADALPALDTRFDATIYEAGPQAILAAIRNADNDCRRLIVVGHNPGMEDLAAMLANAGTDAAAVDRLRTKFPTAALARFAFDGIWSDLAAGGATLTHFLRPRDLK</sequence>
<accession>A0A5B8L317</accession>
<dbReference type="Gene3D" id="3.40.50.1240">
    <property type="entry name" value="Phosphoglycerate mutase-like"/>
    <property type="match status" value="1"/>
</dbReference>
<dbReference type="SMART" id="SM00855">
    <property type="entry name" value="PGAM"/>
    <property type="match status" value="1"/>
</dbReference>
<dbReference type="Pfam" id="PF00300">
    <property type="entry name" value="His_Phos_1"/>
    <property type="match status" value="1"/>
</dbReference>
<reference evidence="1" key="1">
    <citation type="submission" date="2020-04" db="EMBL/GenBank/DDBJ databases">
        <title>Nitratireductor sp. nov. isolated from mangrove soil.</title>
        <authorList>
            <person name="Ye Y."/>
        </authorList>
    </citation>
    <scope>NUCLEOTIDE SEQUENCE</scope>
    <source>
        <strain evidence="1">SY7</strain>
    </source>
</reference>
<evidence type="ECO:0000313" key="2">
    <source>
        <dbReference type="Proteomes" id="UP000321389"/>
    </source>
</evidence>
<dbReference type="OrthoDB" id="9810154at2"/>